<evidence type="ECO:0000313" key="3">
    <source>
        <dbReference type="EMBL" id="GGD42675.1"/>
    </source>
</evidence>
<protein>
    <submittedName>
        <fullName evidence="3">Enoyl-CoA hydratase</fullName>
    </submittedName>
</protein>
<dbReference type="AlphaFoldDB" id="A0A916YFC2"/>
<name>A0A916YFC2_9HYPH</name>
<dbReference type="InterPro" id="IPR018376">
    <property type="entry name" value="Enoyl-CoA_hyd/isom_CS"/>
</dbReference>
<evidence type="ECO:0000256" key="2">
    <source>
        <dbReference type="RuleBase" id="RU003707"/>
    </source>
</evidence>
<dbReference type="CDD" id="cd06558">
    <property type="entry name" value="crotonase-like"/>
    <property type="match status" value="1"/>
</dbReference>
<organism evidence="3 4">
    <name type="scientific">Aureimonas glaciei</name>
    <dbReference type="NCBI Taxonomy" id="1776957"/>
    <lineage>
        <taxon>Bacteria</taxon>
        <taxon>Pseudomonadati</taxon>
        <taxon>Pseudomonadota</taxon>
        <taxon>Alphaproteobacteria</taxon>
        <taxon>Hyphomicrobiales</taxon>
        <taxon>Aurantimonadaceae</taxon>
        <taxon>Aureimonas</taxon>
    </lineage>
</organism>
<dbReference type="SUPFAM" id="SSF52096">
    <property type="entry name" value="ClpP/crotonase"/>
    <property type="match status" value="1"/>
</dbReference>
<dbReference type="RefSeq" id="WP_188855330.1">
    <property type="nucleotide sequence ID" value="NZ_BMJJ01000021.1"/>
</dbReference>
<dbReference type="PROSITE" id="PS00166">
    <property type="entry name" value="ENOYL_COA_HYDRATASE"/>
    <property type="match status" value="1"/>
</dbReference>
<dbReference type="EMBL" id="BMJJ01000021">
    <property type="protein sequence ID" value="GGD42675.1"/>
    <property type="molecule type" value="Genomic_DNA"/>
</dbReference>
<dbReference type="GO" id="GO:0003824">
    <property type="term" value="F:catalytic activity"/>
    <property type="evidence" value="ECO:0007669"/>
    <property type="project" value="InterPro"/>
</dbReference>
<dbReference type="Gene3D" id="3.90.226.10">
    <property type="entry name" value="2-enoyl-CoA Hydratase, Chain A, domain 1"/>
    <property type="match status" value="1"/>
</dbReference>
<gene>
    <name evidence="3" type="primary">crt</name>
    <name evidence="3" type="ORF">GCM10011335_51720</name>
</gene>
<keyword evidence="4" id="KW-1185">Reference proteome</keyword>
<reference evidence="3" key="1">
    <citation type="journal article" date="2014" name="Int. J. Syst. Evol. Microbiol.">
        <title>Complete genome sequence of Corynebacterium casei LMG S-19264T (=DSM 44701T), isolated from a smear-ripened cheese.</title>
        <authorList>
            <consortium name="US DOE Joint Genome Institute (JGI-PGF)"/>
            <person name="Walter F."/>
            <person name="Albersmeier A."/>
            <person name="Kalinowski J."/>
            <person name="Ruckert C."/>
        </authorList>
    </citation>
    <scope>NUCLEOTIDE SEQUENCE</scope>
    <source>
        <strain evidence="3">CGMCC 1.15493</strain>
    </source>
</reference>
<dbReference type="PANTHER" id="PTHR11941:SF54">
    <property type="entry name" value="ENOYL-COA HYDRATASE, MITOCHONDRIAL"/>
    <property type="match status" value="1"/>
</dbReference>
<evidence type="ECO:0000313" key="4">
    <source>
        <dbReference type="Proteomes" id="UP000613160"/>
    </source>
</evidence>
<accession>A0A916YFC2</accession>
<dbReference type="InterPro" id="IPR001753">
    <property type="entry name" value="Enoyl-CoA_hydra/iso"/>
</dbReference>
<proteinExistence type="inferred from homology"/>
<comment type="similarity">
    <text evidence="1 2">Belongs to the enoyl-CoA hydratase/isomerase family.</text>
</comment>
<sequence>MTSAGRPGDVMLVVADGVATVRIHNPPLNILTIAVREKLFAVVGEIERRQDVRVVVFEGEGRRAFSVGSDIGEFPRTELGGVAKIRFEQYLLDRIENLPQVTIAKMSGMALGGGAELALACDFRLLDLKGSLGFPEISLGALPAAGGMKRLAREIGSARARQLVLLGRPLDAPTAASWGLVTAAVPSDDLDDATRQLAQSLCRLPREALALAKKTIAASSPGGEMDTREAEAFGRLFRSLDLAEGLAAFIEKRPPAFA</sequence>
<evidence type="ECO:0000256" key="1">
    <source>
        <dbReference type="ARBA" id="ARBA00005254"/>
    </source>
</evidence>
<dbReference type="GO" id="GO:0006635">
    <property type="term" value="P:fatty acid beta-oxidation"/>
    <property type="evidence" value="ECO:0007669"/>
    <property type="project" value="TreeGrafter"/>
</dbReference>
<dbReference type="PANTHER" id="PTHR11941">
    <property type="entry name" value="ENOYL-COA HYDRATASE-RELATED"/>
    <property type="match status" value="1"/>
</dbReference>
<dbReference type="Pfam" id="PF00378">
    <property type="entry name" value="ECH_1"/>
    <property type="match status" value="1"/>
</dbReference>
<dbReference type="Proteomes" id="UP000613160">
    <property type="component" value="Unassembled WGS sequence"/>
</dbReference>
<dbReference type="InterPro" id="IPR029045">
    <property type="entry name" value="ClpP/crotonase-like_dom_sf"/>
</dbReference>
<reference evidence="3" key="2">
    <citation type="submission" date="2020-09" db="EMBL/GenBank/DDBJ databases">
        <authorList>
            <person name="Sun Q."/>
            <person name="Zhou Y."/>
        </authorList>
    </citation>
    <scope>NUCLEOTIDE SEQUENCE</scope>
    <source>
        <strain evidence="3">CGMCC 1.15493</strain>
    </source>
</reference>
<comment type="caution">
    <text evidence="3">The sequence shown here is derived from an EMBL/GenBank/DDBJ whole genome shotgun (WGS) entry which is preliminary data.</text>
</comment>